<evidence type="ECO:0000256" key="1">
    <source>
        <dbReference type="ARBA" id="ARBA00007626"/>
    </source>
</evidence>
<proteinExistence type="inferred from homology"/>
<dbReference type="PROSITE" id="PS51375">
    <property type="entry name" value="PPR"/>
    <property type="match status" value="1"/>
</dbReference>
<dbReference type="InterPro" id="IPR002885">
    <property type="entry name" value="PPR_rpt"/>
</dbReference>
<evidence type="ECO:0000256" key="3">
    <source>
        <dbReference type="PROSITE-ProRule" id="PRU00708"/>
    </source>
</evidence>
<dbReference type="Gene3D" id="1.25.40.10">
    <property type="entry name" value="Tetratricopeptide repeat domain"/>
    <property type="match status" value="2"/>
</dbReference>
<gene>
    <name evidence="4" type="ORF">MANES_18G062400</name>
</gene>
<dbReference type="PANTHER" id="PTHR45717">
    <property type="entry name" value="OS12G0527900 PROTEIN"/>
    <property type="match status" value="1"/>
</dbReference>
<reference evidence="4" key="1">
    <citation type="submission" date="2016-02" db="EMBL/GenBank/DDBJ databases">
        <title>WGS assembly of Manihot esculenta.</title>
        <authorList>
            <person name="Bredeson J.V."/>
            <person name="Prochnik S.E."/>
            <person name="Lyons J.B."/>
            <person name="Schmutz J."/>
            <person name="Grimwood J."/>
            <person name="Vrebalov J."/>
            <person name="Bart R.S."/>
            <person name="Amuge T."/>
            <person name="Ferguson M.E."/>
            <person name="Green R."/>
            <person name="Putnam N."/>
            <person name="Stites J."/>
            <person name="Rounsley S."/>
            <person name="Rokhsar D.S."/>
        </authorList>
    </citation>
    <scope>NUCLEOTIDE SEQUENCE [LARGE SCALE GENOMIC DNA]</scope>
    <source>
        <tissue evidence="4">Leaf</tissue>
    </source>
</reference>
<name>A0A2C9U0V5_MANES</name>
<dbReference type="AlphaFoldDB" id="A0A2C9U0V5"/>
<dbReference type="EMBL" id="CM004404">
    <property type="protein sequence ID" value="OAY23239.1"/>
    <property type="molecule type" value="Genomic_DNA"/>
</dbReference>
<dbReference type="PANTHER" id="PTHR45717:SF13">
    <property type="entry name" value="OS02G0796400 PROTEIN"/>
    <property type="match status" value="1"/>
</dbReference>
<accession>A0A2C9U0V5</accession>
<feature type="repeat" description="PPR" evidence="3">
    <location>
        <begin position="362"/>
        <end position="396"/>
    </location>
</feature>
<dbReference type="GO" id="GO:0005739">
    <property type="term" value="C:mitochondrion"/>
    <property type="evidence" value="ECO:0000318"/>
    <property type="project" value="GO_Central"/>
</dbReference>
<comment type="similarity">
    <text evidence="1">Belongs to the PPR family. P subfamily.</text>
</comment>
<evidence type="ECO:0000256" key="2">
    <source>
        <dbReference type="ARBA" id="ARBA00022737"/>
    </source>
</evidence>
<protein>
    <recommendedName>
        <fullName evidence="5">Pentacotripeptide-repeat region of PRORP domain-containing protein</fullName>
    </recommendedName>
</protein>
<sequence length="517" mass="59194">MAIRIRPLISSLRSGRLQFDDRNLSMFISSRASPMDKVGESSLKYSNANGNLKREILRLKLPGESAAYVLQNWVDYGGKVTISQLRYISGILAKSRRYNHALEIFRWMDTRNNFHMSAEDHALKLELVLKVHGLREAEGYFKLLSNSATRKAAALPLLHGYVKERDTLKAEALMMNLNDLGLIVNSHPFNEMMKLYMATSQYEKVLFVIQQMKHNKIPLTILSYNLWMNSLAELSKVTEAEMVYREMVNDKNVEVGWSTLSTLANIYIKAGLVDKAFLALENAEKKLSTNNRLGYLFLITQHSSLKNKEGVRRLWKVSKGVGGRITCANYICILSCLVKVGDLIEAERVFMEWESNCRRTYDIRVSNVLLGAYVRNGLINKAESLHLHTLERGGCPNYKTWEILMEGWVKSQKMDKAIIAVKQAFSMLNNCKWRPSHGILVAIAEYLEKHRKFEDANHYIQAIHHLGLASLPLYKIILRMHLHARRTAPDILKMMDKDKIEMDDETSSLVQACYSCV</sequence>
<dbReference type="InterPro" id="IPR011990">
    <property type="entry name" value="TPR-like_helical_dom_sf"/>
</dbReference>
<dbReference type="NCBIfam" id="TIGR00756">
    <property type="entry name" value="PPR"/>
    <property type="match status" value="1"/>
</dbReference>
<dbReference type="STRING" id="3983.A0A2C9U0V5"/>
<dbReference type="Pfam" id="PF01535">
    <property type="entry name" value="PPR"/>
    <property type="match status" value="3"/>
</dbReference>
<organism evidence="4">
    <name type="scientific">Manihot esculenta</name>
    <name type="common">Cassava</name>
    <name type="synonym">Jatropha manihot</name>
    <dbReference type="NCBI Taxonomy" id="3983"/>
    <lineage>
        <taxon>Eukaryota</taxon>
        <taxon>Viridiplantae</taxon>
        <taxon>Streptophyta</taxon>
        <taxon>Embryophyta</taxon>
        <taxon>Tracheophyta</taxon>
        <taxon>Spermatophyta</taxon>
        <taxon>Magnoliopsida</taxon>
        <taxon>eudicotyledons</taxon>
        <taxon>Gunneridae</taxon>
        <taxon>Pentapetalae</taxon>
        <taxon>rosids</taxon>
        <taxon>fabids</taxon>
        <taxon>Malpighiales</taxon>
        <taxon>Euphorbiaceae</taxon>
        <taxon>Crotonoideae</taxon>
        <taxon>Manihoteae</taxon>
        <taxon>Manihot</taxon>
    </lineage>
</organism>
<evidence type="ECO:0000313" key="4">
    <source>
        <dbReference type="EMBL" id="OAY23239.1"/>
    </source>
</evidence>
<evidence type="ECO:0008006" key="5">
    <source>
        <dbReference type="Google" id="ProtNLM"/>
    </source>
</evidence>
<keyword evidence="2" id="KW-0677">Repeat</keyword>
<dbReference type="GO" id="GO:0003729">
    <property type="term" value="F:mRNA binding"/>
    <property type="evidence" value="ECO:0007669"/>
    <property type="project" value="UniProtKB-ARBA"/>
</dbReference>